<reference evidence="2 5" key="2">
    <citation type="submission" date="2020-07" db="EMBL/GenBank/DDBJ databases">
        <title>Mycobacterium kansasii (former subtype) with zoonotic potential isolated from diseased indoor pet cat, Japan.</title>
        <authorList>
            <person name="Fukano H."/>
            <person name="Terazono T."/>
            <person name="Hoshino Y."/>
        </authorList>
    </citation>
    <scope>NUCLEOTIDE SEQUENCE [LARGE SCALE GENOMIC DNA]</scope>
    <source>
        <strain evidence="2 5">Kuro-I</strain>
    </source>
</reference>
<proteinExistence type="predicted"/>
<keyword evidence="5" id="KW-1185">Reference proteome</keyword>
<dbReference type="STRING" id="1768.B1T50_05440"/>
<protein>
    <submittedName>
        <fullName evidence="3">Uncharacterized protein</fullName>
    </submittedName>
</protein>
<evidence type="ECO:0000313" key="3">
    <source>
        <dbReference type="EMBL" id="OOK80433.1"/>
    </source>
</evidence>
<dbReference type="AlphaFoldDB" id="A0A1V3XMJ0"/>
<sequence>MPGDLLRYLGGPTGYSGWWWLVAGVCAGAVIGYYAGVYVWTLPAARLRRIPVIRGVHSYLLRRRFARTVTTIGDQYGAGQLSEGQAAAAISRALRGFLFLSTGARVQYMHINDIATHAQLASTTTIFAALNDARFATERIDMHGVIHAATEVICTWT</sequence>
<keyword evidence="1" id="KW-1133">Transmembrane helix</keyword>
<dbReference type="Proteomes" id="UP000188532">
    <property type="component" value="Unassembled WGS sequence"/>
</dbReference>
<keyword evidence="1" id="KW-0472">Membrane</keyword>
<evidence type="ECO:0000313" key="4">
    <source>
        <dbReference type="Proteomes" id="UP000188532"/>
    </source>
</evidence>
<reference evidence="3 4" key="1">
    <citation type="submission" date="2017-02" db="EMBL/GenBank/DDBJ databases">
        <title>Complete genome sequences of Mycobacterium kansasii strains isolated from rhesus macaques.</title>
        <authorList>
            <person name="Panda A."/>
            <person name="Nagaraj S."/>
            <person name="Zhao X."/>
            <person name="Tettelin H."/>
            <person name="Detolla L.J."/>
        </authorList>
    </citation>
    <scope>NUCLEOTIDE SEQUENCE [LARGE SCALE GENOMIC DNA]</scope>
    <source>
        <strain evidence="3 4">11-3469</strain>
    </source>
</reference>
<dbReference type="Proteomes" id="UP000516380">
    <property type="component" value="Chromosome"/>
</dbReference>
<evidence type="ECO:0000313" key="2">
    <source>
        <dbReference type="EMBL" id="BCI86916.1"/>
    </source>
</evidence>
<keyword evidence="1" id="KW-0812">Transmembrane</keyword>
<evidence type="ECO:0000313" key="5">
    <source>
        <dbReference type="Proteomes" id="UP000516380"/>
    </source>
</evidence>
<gene>
    <name evidence="3" type="ORF">BZL29_1820</name>
    <name evidence="2" type="ORF">NIIDMKKI_21220</name>
</gene>
<dbReference type="GeneID" id="29699088"/>
<dbReference type="RefSeq" id="WP_023365815.1">
    <property type="nucleotide sequence ID" value="NZ_BLYZ01000002.1"/>
</dbReference>
<dbReference type="EMBL" id="AP023343">
    <property type="protein sequence ID" value="BCI86916.1"/>
    <property type="molecule type" value="Genomic_DNA"/>
</dbReference>
<accession>A0A1V3XMJ0</accession>
<feature type="transmembrane region" description="Helical" evidence="1">
    <location>
        <begin position="18"/>
        <end position="40"/>
    </location>
</feature>
<name>A0A1V3XMJ0_MYCKA</name>
<evidence type="ECO:0000256" key="1">
    <source>
        <dbReference type="SAM" id="Phobius"/>
    </source>
</evidence>
<dbReference type="EMBL" id="MVBN01000002">
    <property type="protein sequence ID" value="OOK80433.1"/>
    <property type="molecule type" value="Genomic_DNA"/>
</dbReference>
<organism evidence="3 4">
    <name type="scientific">Mycobacterium kansasii</name>
    <dbReference type="NCBI Taxonomy" id="1768"/>
    <lineage>
        <taxon>Bacteria</taxon>
        <taxon>Bacillati</taxon>
        <taxon>Actinomycetota</taxon>
        <taxon>Actinomycetes</taxon>
        <taxon>Mycobacteriales</taxon>
        <taxon>Mycobacteriaceae</taxon>
        <taxon>Mycobacterium</taxon>
    </lineage>
</organism>